<dbReference type="InterPro" id="IPR033704">
    <property type="entry name" value="dUTPase_trimeric"/>
</dbReference>
<dbReference type="InterPro" id="IPR036157">
    <property type="entry name" value="dUTPase-like_sf"/>
</dbReference>
<protein>
    <recommendedName>
        <fullName evidence="2">dUTP diphosphatase</fullName>
        <ecNumber evidence="2">3.6.1.23</ecNumber>
    </recommendedName>
</protein>
<evidence type="ECO:0000259" key="6">
    <source>
        <dbReference type="Pfam" id="PF00692"/>
    </source>
</evidence>
<dbReference type="Proteomes" id="UP000075430">
    <property type="component" value="Unassembled WGS sequence"/>
</dbReference>
<dbReference type="GO" id="GO:0004170">
    <property type="term" value="F:dUTP diphosphatase activity"/>
    <property type="evidence" value="ECO:0007669"/>
    <property type="project" value="UniProtKB-EC"/>
</dbReference>
<gene>
    <name evidence="7" type="ORF">AXI58_10365</name>
</gene>
<dbReference type="RefSeq" id="WP_061520728.1">
    <property type="nucleotide sequence ID" value="NZ_JARLZY010000019.1"/>
</dbReference>
<dbReference type="EMBL" id="LSBA01000005">
    <property type="protein sequence ID" value="KXZ22385.1"/>
    <property type="molecule type" value="Genomic_DNA"/>
</dbReference>
<evidence type="ECO:0000313" key="8">
    <source>
        <dbReference type="Proteomes" id="UP000075430"/>
    </source>
</evidence>
<evidence type="ECO:0000256" key="2">
    <source>
        <dbReference type="ARBA" id="ARBA00012379"/>
    </source>
</evidence>
<comment type="catalytic activity">
    <reaction evidence="5">
        <text>dUTP + H2O = dUMP + diphosphate + H(+)</text>
        <dbReference type="Rhea" id="RHEA:10248"/>
        <dbReference type="ChEBI" id="CHEBI:15377"/>
        <dbReference type="ChEBI" id="CHEBI:15378"/>
        <dbReference type="ChEBI" id="CHEBI:33019"/>
        <dbReference type="ChEBI" id="CHEBI:61555"/>
        <dbReference type="ChEBI" id="CHEBI:246422"/>
        <dbReference type="EC" id="3.6.1.23"/>
    </reaction>
</comment>
<dbReference type="AlphaFoldDB" id="A0A150FBC0"/>
<keyword evidence="8" id="KW-1185">Reference proteome</keyword>
<organism evidence="7 8">
    <name type="scientific">Bacillus nakamurai</name>
    <dbReference type="NCBI Taxonomy" id="1793963"/>
    <lineage>
        <taxon>Bacteria</taxon>
        <taxon>Bacillati</taxon>
        <taxon>Bacillota</taxon>
        <taxon>Bacilli</taxon>
        <taxon>Bacillales</taxon>
        <taxon>Bacillaceae</taxon>
        <taxon>Bacillus</taxon>
    </lineage>
</organism>
<dbReference type="GO" id="GO:0006226">
    <property type="term" value="P:dUMP biosynthetic process"/>
    <property type="evidence" value="ECO:0007669"/>
    <property type="project" value="InterPro"/>
</dbReference>
<dbReference type="GO" id="GO:0046081">
    <property type="term" value="P:dUTP catabolic process"/>
    <property type="evidence" value="ECO:0007669"/>
    <property type="project" value="InterPro"/>
</dbReference>
<dbReference type="SUPFAM" id="SSF51283">
    <property type="entry name" value="dUTPase-like"/>
    <property type="match status" value="1"/>
</dbReference>
<accession>A0A150FBC0</accession>
<dbReference type="CDD" id="cd07557">
    <property type="entry name" value="trimeric_dUTPase"/>
    <property type="match status" value="1"/>
</dbReference>
<dbReference type="InterPro" id="IPR029054">
    <property type="entry name" value="dUTPase-like"/>
</dbReference>
<dbReference type="GO" id="GO:0000287">
    <property type="term" value="F:magnesium ion binding"/>
    <property type="evidence" value="ECO:0007669"/>
    <property type="project" value="InterPro"/>
</dbReference>
<sequence length="165" mass="18301">MDININIKRLSPDVVIPKYGHVLDAGFDLVASEDVIIEPGETKLVPTGLALDIPYGYILEIRPHSGITLKTRLRVQLGMVDSVYNGEIGVIVDNIWREECGSTPRLCILNGKTEYLDGIYYPKFTYLIRKGDRIAQGVIKPIEYAVFTEAAALGDSDRGTSQFKV</sequence>
<evidence type="ECO:0000256" key="1">
    <source>
        <dbReference type="ARBA" id="ARBA00006581"/>
    </source>
</evidence>
<evidence type="ECO:0000256" key="3">
    <source>
        <dbReference type="ARBA" id="ARBA00022801"/>
    </source>
</evidence>
<proteinExistence type="inferred from homology"/>
<dbReference type="InterPro" id="IPR008181">
    <property type="entry name" value="dUTPase"/>
</dbReference>
<feature type="domain" description="dUTPase-like" evidence="6">
    <location>
        <begin position="15"/>
        <end position="95"/>
    </location>
</feature>
<evidence type="ECO:0000313" key="7">
    <source>
        <dbReference type="EMBL" id="KXZ22385.1"/>
    </source>
</evidence>
<reference evidence="8" key="1">
    <citation type="submission" date="2016-02" db="EMBL/GenBank/DDBJ databases">
        <authorList>
            <person name="Dunlap C."/>
        </authorList>
    </citation>
    <scope>NUCLEOTIDE SEQUENCE [LARGE SCALE GENOMIC DNA]</scope>
    <source>
        <strain evidence="8">NRRL B-41092</strain>
    </source>
</reference>
<name>A0A150FBC0_9BACI</name>
<keyword evidence="3 7" id="KW-0378">Hydrolase</keyword>
<comment type="caution">
    <text evidence="7">The sequence shown here is derived from an EMBL/GenBank/DDBJ whole genome shotgun (WGS) entry which is preliminary data.</text>
</comment>
<evidence type="ECO:0000256" key="4">
    <source>
        <dbReference type="ARBA" id="ARBA00023080"/>
    </source>
</evidence>
<dbReference type="EC" id="3.6.1.23" evidence="2"/>
<dbReference type="PANTHER" id="PTHR11241:SF0">
    <property type="entry name" value="DEOXYURIDINE 5'-TRIPHOSPHATE NUCLEOTIDOHYDROLASE"/>
    <property type="match status" value="1"/>
</dbReference>
<evidence type="ECO:0000256" key="5">
    <source>
        <dbReference type="ARBA" id="ARBA00047686"/>
    </source>
</evidence>
<dbReference type="Gene3D" id="2.70.40.10">
    <property type="match status" value="1"/>
</dbReference>
<comment type="similarity">
    <text evidence="1">Belongs to the dUTPase family.</text>
</comment>
<dbReference type="Pfam" id="PF00692">
    <property type="entry name" value="dUTPase"/>
    <property type="match status" value="1"/>
</dbReference>
<dbReference type="STRING" id="1793963.AXI58_10365"/>
<keyword evidence="4" id="KW-0546">Nucleotide metabolism</keyword>
<dbReference type="PANTHER" id="PTHR11241">
    <property type="entry name" value="DEOXYURIDINE 5'-TRIPHOSPHATE NUCLEOTIDOHYDROLASE"/>
    <property type="match status" value="1"/>
</dbReference>